<dbReference type="OrthoDB" id="407198at2759"/>
<gene>
    <name evidence="3" type="ORF">D9615_010522</name>
</gene>
<name>A0A8H5GNK7_9AGAR</name>
<dbReference type="Proteomes" id="UP000565441">
    <property type="component" value="Unassembled WGS sequence"/>
</dbReference>
<proteinExistence type="predicted"/>
<evidence type="ECO:0000313" key="4">
    <source>
        <dbReference type="Proteomes" id="UP000565441"/>
    </source>
</evidence>
<dbReference type="Gene3D" id="3.30.420.10">
    <property type="entry name" value="Ribonuclease H-like superfamily/Ribonuclease H"/>
    <property type="match status" value="1"/>
</dbReference>
<organism evidence="3 4">
    <name type="scientific">Tricholomella constricta</name>
    <dbReference type="NCBI Taxonomy" id="117010"/>
    <lineage>
        <taxon>Eukaryota</taxon>
        <taxon>Fungi</taxon>
        <taxon>Dikarya</taxon>
        <taxon>Basidiomycota</taxon>
        <taxon>Agaricomycotina</taxon>
        <taxon>Agaricomycetes</taxon>
        <taxon>Agaricomycetidae</taxon>
        <taxon>Agaricales</taxon>
        <taxon>Tricholomatineae</taxon>
        <taxon>Lyophyllaceae</taxon>
        <taxon>Tricholomella</taxon>
    </lineage>
</organism>
<dbReference type="InterPro" id="IPR002156">
    <property type="entry name" value="RNaseH_domain"/>
</dbReference>
<dbReference type="GO" id="GO:0004523">
    <property type="term" value="F:RNA-DNA hybrid ribonuclease activity"/>
    <property type="evidence" value="ECO:0007669"/>
    <property type="project" value="InterPro"/>
</dbReference>
<feature type="domain" description="RNase H type-1" evidence="2">
    <location>
        <begin position="64"/>
        <end position="179"/>
    </location>
</feature>
<keyword evidence="4" id="KW-1185">Reference proteome</keyword>
<dbReference type="InterPro" id="IPR036397">
    <property type="entry name" value="RNaseH_sf"/>
</dbReference>
<feature type="region of interest" description="Disordered" evidence="1">
    <location>
        <begin position="139"/>
        <end position="158"/>
    </location>
</feature>
<evidence type="ECO:0000259" key="2">
    <source>
        <dbReference type="PROSITE" id="PS50879"/>
    </source>
</evidence>
<evidence type="ECO:0000313" key="3">
    <source>
        <dbReference type="EMBL" id="KAF5368218.1"/>
    </source>
</evidence>
<evidence type="ECO:0000256" key="1">
    <source>
        <dbReference type="SAM" id="MobiDB-lite"/>
    </source>
</evidence>
<dbReference type="InterPro" id="IPR012337">
    <property type="entry name" value="RNaseH-like_sf"/>
</dbReference>
<dbReference type="AlphaFoldDB" id="A0A8H5GNK7"/>
<dbReference type="GO" id="GO:0003676">
    <property type="term" value="F:nucleic acid binding"/>
    <property type="evidence" value="ECO:0007669"/>
    <property type="project" value="InterPro"/>
</dbReference>
<dbReference type="SUPFAM" id="SSF53098">
    <property type="entry name" value="Ribonuclease H-like"/>
    <property type="match status" value="1"/>
</dbReference>
<comment type="caution">
    <text evidence="3">The sequence shown here is derived from an EMBL/GenBank/DDBJ whole genome shotgun (WGS) entry which is preliminary data.</text>
</comment>
<reference evidence="3 4" key="1">
    <citation type="journal article" date="2020" name="ISME J.">
        <title>Uncovering the hidden diversity of litter-decomposition mechanisms in mushroom-forming fungi.</title>
        <authorList>
            <person name="Floudas D."/>
            <person name="Bentzer J."/>
            <person name="Ahren D."/>
            <person name="Johansson T."/>
            <person name="Persson P."/>
            <person name="Tunlid A."/>
        </authorList>
    </citation>
    <scope>NUCLEOTIDE SEQUENCE [LARGE SCALE GENOMIC DNA]</scope>
    <source>
        <strain evidence="3 4">CBS 661.87</strain>
    </source>
</reference>
<sequence>MSSTTFERIAQDESRPQGIVSRRLIFCTYLQGNFTTDELAPNCESCGRFFVLCCNHRKTIGRICHHYRIAFIDGACLGNGRDDATAGIGVALGKLELYNDQWAIPVQDSMDPNHPKRTSQRTELLAAIEGLKKLELAESSTEGDRYRHSQPEDPKARSEWVIATDSEYVVKGITEWFPA</sequence>
<protein>
    <recommendedName>
        <fullName evidence="2">RNase H type-1 domain-containing protein</fullName>
    </recommendedName>
</protein>
<accession>A0A8H5GNK7</accession>
<dbReference type="PROSITE" id="PS50879">
    <property type="entry name" value="RNASE_H_1"/>
    <property type="match status" value="1"/>
</dbReference>
<dbReference type="EMBL" id="JAACJP010000061">
    <property type="protein sequence ID" value="KAF5368218.1"/>
    <property type="molecule type" value="Genomic_DNA"/>
</dbReference>
<dbReference type="Pfam" id="PF00075">
    <property type="entry name" value="RNase_H"/>
    <property type="match status" value="1"/>
</dbReference>